<organism evidence="2 3">
    <name type="scientific">Artemia franciscana</name>
    <name type="common">Brine shrimp</name>
    <name type="synonym">Artemia sanfranciscana</name>
    <dbReference type="NCBI Taxonomy" id="6661"/>
    <lineage>
        <taxon>Eukaryota</taxon>
        <taxon>Metazoa</taxon>
        <taxon>Ecdysozoa</taxon>
        <taxon>Arthropoda</taxon>
        <taxon>Crustacea</taxon>
        <taxon>Branchiopoda</taxon>
        <taxon>Anostraca</taxon>
        <taxon>Artemiidae</taxon>
        <taxon>Artemia</taxon>
    </lineage>
</organism>
<dbReference type="EMBL" id="JAVRJZ010000016">
    <property type="protein sequence ID" value="KAK2711877.1"/>
    <property type="molecule type" value="Genomic_DNA"/>
</dbReference>
<gene>
    <name evidence="2" type="ORF">QYM36_012861</name>
</gene>
<sequence length="96" mass="10995">MFGRGREQKKSGKKLGVNDATEFWNLVRKSTERRLTDSVIHTDTWPDYLEQKSEGIFTKGDEERSEELIDSLGETADMKSDSEDAQLQELVGQEEI</sequence>
<evidence type="ECO:0000313" key="3">
    <source>
        <dbReference type="Proteomes" id="UP001187531"/>
    </source>
</evidence>
<feature type="region of interest" description="Disordered" evidence="1">
    <location>
        <begin position="73"/>
        <end position="96"/>
    </location>
</feature>
<comment type="caution">
    <text evidence="2">The sequence shown here is derived from an EMBL/GenBank/DDBJ whole genome shotgun (WGS) entry which is preliminary data.</text>
</comment>
<evidence type="ECO:0000313" key="2">
    <source>
        <dbReference type="EMBL" id="KAK2711877.1"/>
    </source>
</evidence>
<reference evidence="2" key="1">
    <citation type="submission" date="2023-07" db="EMBL/GenBank/DDBJ databases">
        <title>Chromosome-level genome assembly of Artemia franciscana.</title>
        <authorList>
            <person name="Jo E."/>
        </authorList>
    </citation>
    <scope>NUCLEOTIDE SEQUENCE</scope>
    <source>
        <tissue evidence="2">Whole body</tissue>
    </source>
</reference>
<proteinExistence type="predicted"/>
<protein>
    <submittedName>
        <fullName evidence="2">Uncharacterized protein</fullName>
    </submittedName>
</protein>
<dbReference type="Proteomes" id="UP001187531">
    <property type="component" value="Unassembled WGS sequence"/>
</dbReference>
<keyword evidence="3" id="KW-1185">Reference proteome</keyword>
<evidence type="ECO:0000256" key="1">
    <source>
        <dbReference type="SAM" id="MobiDB-lite"/>
    </source>
</evidence>
<accession>A0AA88HX64</accession>
<dbReference type="AlphaFoldDB" id="A0AA88HX64"/>
<name>A0AA88HX64_ARTSF</name>